<dbReference type="InterPro" id="IPR005184">
    <property type="entry name" value="DUF306_Meta_HslJ"/>
</dbReference>
<gene>
    <name evidence="3" type="ORF">FOM92_15090</name>
</gene>
<evidence type="ECO:0000313" key="4">
    <source>
        <dbReference type="Proteomes" id="UP000320160"/>
    </source>
</evidence>
<protein>
    <submittedName>
        <fullName evidence="3">META domain-containing protein</fullName>
    </submittedName>
</protein>
<comment type="caution">
    <text evidence="3">The sequence shown here is derived from an EMBL/GenBank/DDBJ whole genome shotgun (WGS) entry which is preliminary data.</text>
</comment>
<evidence type="ECO:0000313" key="3">
    <source>
        <dbReference type="EMBL" id="TSB02414.1"/>
    </source>
</evidence>
<keyword evidence="1" id="KW-0732">Signal</keyword>
<accession>A0A553WCK0</accession>
<dbReference type="Gene3D" id="2.40.128.270">
    <property type="match status" value="1"/>
</dbReference>
<dbReference type="Proteomes" id="UP000320160">
    <property type="component" value="Unassembled WGS sequence"/>
</dbReference>
<feature type="signal peptide" evidence="1">
    <location>
        <begin position="1"/>
        <end position="29"/>
    </location>
</feature>
<dbReference type="EMBL" id="VKKU01000002">
    <property type="protein sequence ID" value="TSB02414.1"/>
    <property type="molecule type" value="Genomic_DNA"/>
</dbReference>
<dbReference type="InterPro" id="IPR053147">
    <property type="entry name" value="Hsp_HslJ-like"/>
</dbReference>
<dbReference type="PANTHER" id="PTHR35535:SF1">
    <property type="entry name" value="HEAT SHOCK PROTEIN HSLJ"/>
    <property type="match status" value="1"/>
</dbReference>
<feature type="chain" id="PRO_5021896081" evidence="1">
    <location>
        <begin position="30"/>
        <end position="224"/>
    </location>
</feature>
<reference evidence="3 4" key="1">
    <citation type="submission" date="2019-07" db="EMBL/GenBank/DDBJ databases">
        <authorList>
            <person name="Park M."/>
        </authorList>
    </citation>
    <scope>NUCLEOTIDE SEQUENCE [LARGE SCALE GENOMIC DNA]</scope>
    <source>
        <strain evidence="3 4">KCTC32445</strain>
    </source>
</reference>
<organism evidence="3 4">
    <name type="scientific">Sphingorhabdus contaminans</name>
    <dbReference type="NCBI Taxonomy" id="1343899"/>
    <lineage>
        <taxon>Bacteria</taxon>
        <taxon>Pseudomonadati</taxon>
        <taxon>Pseudomonadota</taxon>
        <taxon>Alphaproteobacteria</taxon>
        <taxon>Sphingomonadales</taxon>
        <taxon>Sphingomonadaceae</taxon>
        <taxon>Sphingorhabdus</taxon>
    </lineage>
</organism>
<feature type="domain" description="DUF306" evidence="2">
    <location>
        <begin position="115"/>
        <end position="219"/>
    </location>
</feature>
<keyword evidence="4" id="KW-1185">Reference proteome</keyword>
<dbReference type="RefSeq" id="WP_143777632.1">
    <property type="nucleotide sequence ID" value="NZ_VKKU01000002.1"/>
</dbReference>
<dbReference type="OrthoDB" id="5489750at2"/>
<evidence type="ECO:0000256" key="1">
    <source>
        <dbReference type="SAM" id="SignalP"/>
    </source>
</evidence>
<dbReference type="PANTHER" id="PTHR35535">
    <property type="entry name" value="HEAT SHOCK PROTEIN HSLJ"/>
    <property type="match status" value="1"/>
</dbReference>
<dbReference type="AlphaFoldDB" id="A0A553WCK0"/>
<evidence type="ECO:0000259" key="2">
    <source>
        <dbReference type="Pfam" id="PF03724"/>
    </source>
</evidence>
<name>A0A553WCK0_9SPHN</name>
<dbReference type="InterPro" id="IPR038670">
    <property type="entry name" value="HslJ-like_sf"/>
</dbReference>
<proteinExistence type="predicted"/>
<dbReference type="Pfam" id="PF03724">
    <property type="entry name" value="META"/>
    <property type="match status" value="1"/>
</dbReference>
<sequence>MLNKILTATFNSTMMICAFSIAQMSPTYATTPDNNVKLDNLSQTACIKSSGLISATASSPIRFSDKLLVEARVIEGVWPQAHMNGAQARMLCLYNRKTKQVEVQEWPTQPKPAPTLKDVWWQAEDIDGKGIIDRSELTFMLGSDGKIGGKSGCNGYSASYQITEGKLKVTSPLISTRMLCAPAIMTQEQNFHKMVETIVSFTISAEGALILQSADGTTSHFVRK</sequence>